<sequence>MELFITGSILADISSTLKQFGVGFGIAAIFGIPLGLILGFSKRGYAAFEIVLDFFRSIPVTALFPLFILFFGIGSSTIIAMVTVACFFVILINSAYGVIYVNKTYLVVMDSLKSTWFQKFTEVIFYEALPFLFIGLRVAVSFGLIVVVVSEMFIGSEFGLGSRVYKAYETYLITEVYALTIIIGLLGYFLNKIILILEKKVVHWKGNITAN</sequence>
<evidence type="ECO:0000256" key="1">
    <source>
        <dbReference type="ARBA" id="ARBA00004651"/>
    </source>
</evidence>
<evidence type="ECO:0000313" key="10">
    <source>
        <dbReference type="Proteomes" id="UP000293331"/>
    </source>
</evidence>
<dbReference type="InterPro" id="IPR035906">
    <property type="entry name" value="MetI-like_sf"/>
</dbReference>
<dbReference type="PANTHER" id="PTHR30151:SF0">
    <property type="entry name" value="ABC TRANSPORTER PERMEASE PROTEIN MJ0413-RELATED"/>
    <property type="match status" value="1"/>
</dbReference>
<keyword evidence="3" id="KW-1003">Cell membrane</keyword>
<dbReference type="GO" id="GO:0055085">
    <property type="term" value="P:transmembrane transport"/>
    <property type="evidence" value="ECO:0007669"/>
    <property type="project" value="InterPro"/>
</dbReference>
<keyword evidence="4 7" id="KW-0812">Transmembrane</keyword>
<comment type="subcellular location">
    <subcellularLocation>
        <location evidence="1 7">Cell membrane</location>
        <topology evidence="1 7">Multi-pass membrane protein</topology>
    </subcellularLocation>
</comment>
<accession>A0A4Q5LKV1</accession>
<dbReference type="OrthoDB" id="9796361at2"/>
<evidence type="ECO:0000256" key="7">
    <source>
        <dbReference type="RuleBase" id="RU363032"/>
    </source>
</evidence>
<gene>
    <name evidence="9" type="ORF">EWM62_14155</name>
</gene>
<feature type="domain" description="ABC transmembrane type-1" evidence="8">
    <location>
        <begin position="13"/>
        <end position="194"/>
    </location>
</feature>
<dbReference type="AlphaFoldDB" id="A0A4Q5LKV1"/>
<keyword evidence="2 7" id="KW-0813">Transport</keyword>
<protein>
    <submittedName>
        <fullName evidence="9">ABC transporter permease</fullName>
    </submittedName>
</protein>
<dbReference type="RefSeq" id="WP_129877319.1">
    <property type="nucleotide sequence ID" value="NZ_SEWG01000005.1"/>
</dbReference>
<feature type="transmembrane region" description="Helical" evidence="7">
    <location>
        <begin position="123"/>
        <end position="150"/>
    </location>
</feature>
<feature type="transmembrane region" description="Helical" evidence="7">
    <location>
        <begin position="78"/>
        <end position="102"/>
    </location>
</feature>
<proteinExistence type="inferred from homology"/>
<feature type="transmembrane region" description="Helical" evidence="7">
    <location>
        <begin position="50"/>
        <end position="72"/>
    </location>
</feature>
<evidence type="ECO:0000256" key="5">
    <source>
        <dbReference type="ARBA" id="ARBA00022989"/>
    </source>
</evidence>
<evidence type="ECO:0000313" key="9">
    <source>
        <dbReference type="EMBL" id="RYU89460.1"/>
    </source>
</evidence>
<dbReference type="Gene3D" id="1.10.3720.10">
    <property type="entry name" value="MetI-like"/>
    <property type="match status" value="1"/>
</dbReference>
<dbReference type="PANTHER" id="PTHR30151">
    <property type="entry name" value="ALKANE SULFONATE ABC TRANSPORTER-RELATED, MEMBRANE SUBUNIT"/>
    <property type="match status" value="1"/>
</dbReference>
<dbReference type="Pfam" id="PF00528">
    <property type="entry name" value="BPD_transp_1"/>
    <property type="match status" value="1"/>
</dbReference>
<name>A0A4Q5LKV1_9SPHI</name>
<reference evidence="9 10" key="1">
    <citation type="submission" date="2019-02" db="EMBL/GenBank/DDBJ databases">
        <title>Bacterial novel species Mucilaginibacter sp. 17JY9-4 isolated from soil.</title>
        <authorList>
            <person name="Jung H.-Y."/>
        </authorList>
    </citation>
    <scope>NUCLEOTIDE SEQUENCE [LARGE SCALE GENOMIC DNA]</scope>
    <source>
        <strain evidence="9 10">17JY9-4</strain>
    </source>
</reference>
<keyword evidence="5 7" id="KW-1133">Transmembrane helix</keyword>
<dbReference type="SUPFAM" id="SSF161098">
    <property type="entry name" value="MetI-like"/>
    <property type="match status" value="1"/>
</dbReference>
<keyword evidence="6 7" id="KW-0472">Membrane</keyword>
<keyword evidence="10" id="KW-1185">Reference proteome</keyword>
<feature type="transmembrane region" description="Helical" evidence="7">
    <location>
        <begin position="170"/>
        <end position="190"/>
    </location>
</feature>
<evidence type="ECO:0000256" key="2">
    <source>
        <dbReference type="ARBA" id="ARBA00022448"/>
    </source>
</evidence>
<dbReference type="Proteomes" id="UP000293331">
    <property type="component" value="Unassembled WGS sequence"/>
</dbReference>
<dbReference type="PROSITE" id="PS50928">
    <property type="entry name" value="ABC_TM1"/>
    <property type="match status" value="1"/>
</dbReference>
<comment type="similarity">
    <text evidence="7">Belongs to the binding-protein-dependent transport system permease family.</text>
</comment>
<organism evidence="9 10">
    <name type="scientific">Mucilaginibacter terrigena</name>
    <dbReference type="NCBI Taxonomy" id="2492395"/>
    <lineage>
        <taxon>Bacteria</taxon>
        <taxon>Pseudomonadati</taxon>
        <taxon>Bacteroidota</taxon>
        <taxon>Sphingobacteriia</taxon>
        <taxon>Sphingobacteriales</taxon>
        <taxon>Sphingobacteriaceae</taxon>
        <taxon>Mucilaginibacter</taxon>
    </lineage>
</organism>
<feature type="transmembrane region" description="Helical" evidence="7">
    <location>
        <begin position="20"/>
        <end position="38"/>
    </location>
</feature>
<evidence type="ECO:0000256" key="6">
    <source>
        <dbReference type="ARBA" id="ARBA00023136"/>
    </source>
</evidence>
<dbReference type="EMBL" id="SEWG01000005">
    <property type="protein sequence ID" value="RYU89460.1"/>
    <property type="molecule type" value="Genomic_DNA"/>
</dbReference>
<dbReference type="GO" id="GO:0005886">
    <property type="term" value="C:plasma membrane"/>
    <property type="evidence" value="ECO:0007669"/>
    <property type="project" value="UniProtKB-SubCell"/>
</dbReference>
<dbReference type="InterPro" id="IPR000515">
    <property type="entry name" value="MetI-like"/>
</dbReference>
<comment type="caution">
    <text evidence="9">The sequence shown here is derived from an EMBL/GenBank/DDBJ whole genome shotgun (WGS) entry which is preliminary data.</text>
</comment>
<evidence type="ECO:0000256" key="4">
    <source>
        <dbReference type="ARBA" id="ARBA00022692"/>
    </source>
</evidence>
<evidence type="ECO:0000259" key="8">
    <source>
        <dbReference type="PROSITE" id="PS50928"/>
    </source>
</evidence>
<evidence type="ECO:0000256" key="3">
    <source>
        <dbReference type="ARBA" id="ARBA00022475"/>
    </source>
</evidence>